<feature type="transmembrane region" description="Helical" evidence="1">
    <location>
        <begin position="16"/>
        <end position="39"/>
    </location>
</feature>
<dbReference type="InterPro" id="IPR036259">
    <property type="entry name" value="MFS_trans_sf"/>
</dbReference>
<dbReference type="PROSITE" id="PS50850">
    <property type="entry name" value="MFS"/>
    <property type="match status" value="1"/>
</dbReference>
<keyword evidence="1" id="KW-0812">Transmembrane</keyword>
<reference evidence="3" key="1">
    <citation type="submission" date="2018-05" db="EMBL/GenBank/DDBJ databases">
        <authorList>
            <person name="Lanie J.A."/>
            <person name="Ng W.-L."/>
            <person name="Kazmierczak K.M."/>
            <person name="Andrzejewski T.M."/>
            <person name="Davidsen T.M."/>
            <person name="Wayne K.J."/>
            <person name="Tettelin H."/>
            <person name="Glass J.I."/>
            <person name="Rusch D."/>
            <person name="Podicherti R."/>
            <person name="Tsui H.-C.T."/>
            <person name="Winkler M.E."/>
        </authorList>
    </citation>
    <scope>NUCLEOTIDE SEQUENCE</scope>
</reference>
<name>A0A381TJH2_9ZZZZ</name>
<feature type="transmembrane region" description="Helical" evidence="1">
    <location>
        <begin position="173"/>
        <end position="192"/>
    </location>
</feature>
<gene>
    <name evidence="3" type="ORF">METZ01_LOCUS68515</name>
</gene>
<proteinExistence type="predicted"/>
<feature type="transmembrane region" description="Helical" evidence="1">
    <location>
        <begin position="83"/>
        <end position="114"/>
    </location>
</feature>
<feature type="transmembrane region" description="Helical" evidence="1">
    <location>
        <begin position="233"/>
        <end position="252"/>
    </location>
</feature>
<feature type="transmembrane region" description="Helical" evidence="1">
    <location>
        <begin position="298"/>
        <end position="316"/>
    </location>
</feature>
<protein>
    <recommendedName>
        <fullName evidence="2">Major facilitator superfamily (MFS) profile domain-containing protein</fullName>
    </recommendedName>
</protein>
<keyword evidence="1" id="KW-0472">Membrane</keyword>
<accession>A0A381TJH2</accession>
<dbReference type="SUPFAM" id="SSF103473">
    <property type="entry name" value="MFS general substrate transporter"/>
    <property type="match status" value="1"/>
</dbReference>
<dbReference type="InterPro" id="IPR050327">
    <property type="entry name" value="Proton-linked_MCT"/>
</dbReference>
<dbReference type="GO" id="GO:0022857">
    <property type="term" value="F:transmembrane transporter activity"/>
    <property type="evidence" value="ECO:0007669"/>
    <property type="project" value="InterPro"/>
</dbReference>
<evidence type="ECO:0000259" key="2">
    <source>
        <dbReference type="PROSITE" id="PS50850"/>
    </source>
</evidence>
<feature type="transmembrane region" description="Helical" evidence="1">
    <location>
        <begin position="142"/>
        <end position="167"/>
    </location>
</feature>
<dbReference type="Gene3D" id="1.20.1250.20">
    <property type="entry name" value="MFS general substrate transporter like domains"/>
    <property type="match status" value="1"/>
</dbReference>
<keyword evidence="1" id="KW-1133">Transmembrane helix</keyword>
<dbReference type="EMBL" id="UINC01004617">
    <property type="protein sequence ID" value="SVA15661.1"/>
    <property type="molecule type" value="Genomic_DNA"/>
</dbReference>
<evidence type="ECO:0000313" key="3">
    <source>
        <dbReference type="EMBL" id="SVA15661.1"/>
    </source>
</evidence>
<dbReference type="AlphaFoldDB" id="A0A381TJH2"/>
<sequence>MPFASYIRLFANQGRLLSFGFVMAFSSSFGQTYFIGIFGPAIQTEFGLSHTLWGTIYLIGTLASAIVLPWTGALIDRFSLPRYTLFVGLLLIVACVFTSLTAGVTSLIIAIFLLRQSGQGLASHISITTMARYFDTQRGRAIAVATMGFAAGEALLPFLAVASISVIGWRWTYGVTSILLGLALLPLALWLLRGHHHRHHQHSHRTKNERKKIETPAAAVSWTRPEVLRDRRFYLLLPGLLAPSVISTALFFHHLNLADAKGWSHAWVTGNYVIYATCAVLTALAAGPLIDRFRATRLVPFAFLPLVLGLALVSIFHSPGTVLPYMLLIGVNSGLVHTTTSAMWPELYGVKHLGAIKSLGTSITVFGSALGPVTLGGLMDLGVSIESVCLLFAGYSIVGGALMFVALRGSSEKFIRPVRPV</sequence>
<organism evidence="3">
    <name type="scientific">marine metagenome</name>
    <dbReference type="NCBI Taxonomy" id="408172"/>
    <lineage>
        <taxon>unclassified sequences</taxon>
        <taxon>metagenomes</taxon>
        <taxon>ecological metagenomes</taxon>
    </lineage>
</organism>
<feature type="transmembrane region" description="Helical" evidence="1">
    <location>
        <begin position="385"/>
        <end position="407"/>
    </location>
</feature>
<feature type="transmembrane region" description="Helical" evidence="1">
    <location>
        <begin position="272"/>
        <end position="291"/>
    </location>
</feature>
<feature type="transmembrane region" description="Helical" evidence="1">
    <location>
        <begin position="356"/>
        <end position="379"/>
    </location>
</feature>
<dbReference type="Pfam" id="PF07690">
    <property type="entry name" value="MFS_1"/>
    <property type="match status" value="1"/>
</dbReference>
<feature type="transmembrane region" description="Helical" evidence="1">
    <location>
        <begin position="322"/>
        <end position="344"/>
    </location>
</feature>
<evidence type="ECO:0000256" key="1">
    <source>
        <dbReference type="SAM" id="Phobius"/>
    </source>
</evidence>
<dbReference type="PANTHER" id="PTHR11360:SF308">
    <property type="entry name" value="BLL3089 PROTEIN"/>
    <property type="match status" value="1"/>
</dbReference>
<dbReference type="InterPro" id="IPR020846">
    <property type="entry name" value="MFS_dom"/>
</dbReference>
<dbReference type="PANTHER" id="PTHR11360">
    <property type="entry name" value="MONOCARBOXYLATE TRANSPORTER"/>
    <property type="match status" value="1"/>
</dbReference>
<dbReference type="InterPro" id="IPR011701">
    <property type="entry name" value="MFS"/>
</dbReference>
<feature type="domain" description="Major facilitator superfamily (MFS) profile" evidence="2">
    <location>
        <begin position="16"/>
        <end position="411"/>
    </location>
</feature>
<feature type="transmembrane region" description="Helical" evidence="1">
    <location>
        <begin position="51"/>
        <end position="71"/>
    </location>
</feature>